<sequence>MTGSVGFFGKMPGMGDFLRLNLPAGFVQSWDSWLQEAMIAARATLGAQWDERYLSAPIWRFSLPPLAGGQPAMSGVVMPSVDRVGRQYPLTLAAPCPNGSAALRHFANDGFFDMLETHALATLEEDLTRELLAARLDGIAPRLPDEMPVSPDGYAGGVRPEHRLAARGIDDQFPGSGIWTSASEGDHRMFLTRGLPDARQFTGMIDPEAAMWRPNAVARTA</sequence>
<dbReference type="eggNOG" id="COG3913">
    <property type="taxonomic scope" value="Bacteria"/>
</dbReference>
<gene>
    <name evidence="1" type="ORF">OB2597_13508</name>
</gene>
<reference evidence="1 2" key="1">
    <citation type="journal article" date="2010" name="J. Bacteriol.">
        <title>Genome sequences of Oceanicola granulosus HTCC2516(T) and Oceanicola batsensis HTCC2597(TDelta).</title>
        <authorList>
            <person name="Thrash J.C."/>
            <person name="Cho J.C."/>
            <person name="Vergin K.L."/>
            <person name="Giovannoni S.J."/>
        </authorList>
    </citation>
    <scope>NUCLEOTIDE SEQUENCE [LARGE SCALE GENOMIC DNA]</scope>
    <source>
        <strain evidence="2">ATCC BAA-863 / DSM 15984 / KCTC 12145 / HTCC2597</strain>
    </source>
</reference>
<dbReference type="AlphaFoldDB" id="A3TYD0"/>
<dbReference type="Proteomes" id="UP000004318">
    <property type="component" value="Unassembled WGS sequence"/>
</dbReference>
<dbReference type="RefSeq" id="WP_009806918.1">
    <property type="nucleotide sequence ID" value="NZ_CH724131.1"/>
</dbReference>
<dbReference type="STRING" id="252305.OB2597_13508"/>
<dbReference type="NCBIfam" id="TIGR03373">
    <property type="entry name" value="VI_minor_4"/>
    <property type="match status" value="1"/>
</dbReference>
<dbReference type="EMBL" id="AAMO01000005">
    <property type="protein sequence ID" value="EAQ03164.1"/>
    <property type="molecule type" value="Genomic_DNA"/>
</dbReference>
<dbReference type="InterPro" id="IPR038225">
    <property type="entry name" value="TagF_sf"/>
</dbReference>
<dbReference type="OrthoDB" id="9801841at2"/>
<keyword evidence="2" id="KW-1185">Reference proteome</keyword>
<evidence type="ECO:0000313" key="2">
    <source>
        <dbReference type="Proteomes" id="UP000004318"/>
    </source>
</evidence>
<comment type="caution">
    <text evidence="1">The sequence shown here is derived from an EMBL/GenBank/DDBJ whole genome shotgun (WGS) entry which is preliminary data.</text>
</comment>
<name>A3TYD0_PSEBH</name>
<dbReference type="InterPro" id="IPR017748">
    <property type="entry name" value="TagF"/>
</dbReference>
<dbReference type="Pfam" id="PF09867">
    <property type="entry name" value="TagF_N"/>
    <property type="match status" value="1"/>
</dbReference>
<dbReference type="Gene3D" id="3.40.1730.10">
    <property type="entry name" value="pa0076 domain"/>
    <property type="match status" value="1"/>
</dbReference>
<dbReference type="HOGENOM" id="CLU_084145_1_0_5"/>
<proteinExistence type="predicted"/>
<organism evidence="1 2">
    <name type="scientific">Pseudooceanicola batsensis (strain ATCC BAA-863 / DSM 15984 / KCTC 12145 / HTCC2597)</name>
    <name type="common">Oceanicola batsensis</name>
    <dbReference type="NCBI Taxonomy" id="252305"/>
    <lineage>
        <taxon>Bacteria</taxon>
        <taxon>Pseudomonadati</taxon>
        <taxon>Pseudomonadota</taxon>
        <taxon>Alphaproteobacteria</taxon>
        <taxon>Rhodobacterales</taxon>
        <taxon>Paracoccaceae</taxon>
        <taxon>Pseudooceanicola</taxon>
    </lineage>
</organism>
<accession>A3TYD0</accession>
<evidence type="ECO:0008006" key="3">
    <source>
        <dbReference type="Google" id="ProtNLM"/>
    </source>
</evidence>
<evidence type="ECO:0000313" key="1">
    <source>
        <dbReference type="EMBL" id="EAQ03164.1"/>
    </source>
</evidence>
<protein>
    <recommendedName>
        <fullName evidence="3">Type VI secretion system-associated protein TagF</fullName>
    </recommendedName>
</protein>